<evidence type="ECO:0000256" key="2">
    <source>
        <dbReference type="ARBA" id="ARBA00007525"/>
    </source>
</evidence>
<dbReference type="EMBL" id="JAAWVN010027739">
    <property type="protein sequence ID" value="MBN3294706.1"/>
    <property type="molecule type" value="Genomic_DNA"/>
</dbReference>
<organism evidence="8 9">
    <name type="scientific">Polypterus senegalus</name>
    <name type="common">Senegal bichir</name>
    <dbReference type="NCBI Taxonomy" id="55291"/>
    <lineage>
        <taxon>Eukaryota</taxon>
        <taxon>Metazoa</taxon>
        <taxon>Chordata</taxon>
        <taxon>Craniata</taxon>
        <taxon>Vertebrata</taxon>
        <taxon>Euteleostomi</taxon>
        <taxon>Actinopterygii</taxon>
        <taxon>Polypteriformes</taxon>
        <taxon>Polypteridae</taxon>
        <taxon>Polypterus</taxon>
    </lineage>
</organism>
<comment type="similarity">
    <text evidence="2">Belongs to the MAP7 family.</text>
</comment>
<protein>
    <submittedName>
        <fullName evidence="8">MA7D2 protein</fullName>
    </submittedName>
</protein>
<evidence type="ECO:0000313" key="9">
    <source>
        <dbReference type="Proteomes" id="UP001166052"/>
    </source>
</evidence>
<evidence type="ECO:0000256" key="6">
    <source>
        <dbReference type="SAM" id="Coils"/>
    </source>
</evidence>
<name>A0ABS2Z6Q1_POLSE</name>
<gene>
    <name evidence="8" type="primary">Map7d2</name>
    <name evidence="8" type="ORF">GTO92_0016618</name>
</gene>
<evidence type="ECO:0000256" key="5">
    <source>
        <dbReference type="ARBA" id="ARBA00023212"/>
    </source>
</evidence>
<reference evidence="8" key="1">
    <citation type="journal article" date="2021" name="Cell">
        <title>Tracing the genetic footprints of vertebrate landing in non-teleost ray-finned fishes.</title>
        <authorList>
            <person name="Bi X."/>
            <person name="Wang K."/>
            <person name="Yang L."/>
            <person name="Pan H."/>
            <person name="Jiang H."/>
            <person name="Wei Q."/>
            <person name="Fang M."/>
            <person name="Yu H."/>
            <person name="Zhu C."/>
            <person name="Cai Y."/>
            <person name="He Y."/>
            <person name="Gan X."/>
            <person name="Zeng H."/>
            <person name="Yu D."/>
            <person name="Zhu Y."/>
            <person name="Jiang H."/>
            <person name="Qiu Q."/>
            <person name="Yang H."/>
            <person name="Zhang Y.E."/>
            <person name="Wang W."/>
            <person name="Zhu M."/>
            <person name="He S."/>
            <person name="Zhang G."/>
        </authorList>
    </citation>
    <scope>NUCLEOTIDE SEQUENCE</scope>
    <source>
        <strain evidence="8">Bchr_001</strain>
    </source>
</reference>
<feature type="compositionally biased region" description="Polar residues" evidence="7">
    <location>
        <begin position="13"/>
        <end position="28"/>
    </location>
</feature>
<feature type="region of interest" description="Disordered" evidence="7">
    <location>
        <begin position="227"/>
        <end position="329"/>
    </location>
</feature>
<feature type="compositionally biased region" description="Basic and acidic residues" evidence="7">
    <location>
        <begin position="1"/>
        <end position="10"/>
    </location>
</feature>
<evidence type="ECO:0000256" key="7">
    <source>
        <dbReference type="SAM" id="MobiDB-lite"/>
    </source>
</evidence>
<evidence type="ECO:0000256" key="3">
    <source>
        <dbReference type="ARBA" id="ARBA00022490"/>
    </source>
</evidence>
<feature type="region of interest" description="Disordered" evidence="7">
    <location>
        <begin position="102"/>
        <end position="122"/>
    </location>
</feature>
<feature type="compositionally biased region" description="Low complexity" evidence="7">
    <location>
        <begin position="294"/>
        <end position="305"/>
    </location>
</feature>
<feature type="non-terminal residue" evidence="8">
    <location>
        <position position="661"/>
    </location>
</feature>
<proteinExistence type="inferred from homology"/>
<feature type="non-terminal residue" evidence="8">
    <location>
        <position position="1"/>
    </location>
</feature>
<feature type="region of interest" description="Disordered" evidence="7">
    <location>
        <begin position="1"/>
        <end position="28"/>
    </location>
</feature>
<keyword evidence="3" id="KW-0963">Cytoplasm</keyword>
<feature type="compositionally biased region" description="Basic and acidic residues" evidence="7">
    <location>
        <begin position="102"/>
        <end position="114"/>
    </location>
</feature>
<keyword evidence="9" id="KW-1185">Reference proteome</keyword>
<dbReference type="PANTHER" id="PTHR15073">
    <property type="entry name" value="MICROTUBULE-ASSOCIATED PROTEIN"/>
    <property type="match status" value="1"/>
</dbReference>
<feature type="coiled-coil region" evidence="6">
    <location>
        <begin position="396"/>
        <end position="430"/>
    </location>
</feature>
<dbReference type="InterPro" id="IPR008604">
    <property type="entry name" value="MAP7_fam"/>
</dbReference>
<feature type="compositionally biased region" description="Basic and acidic residues" evidence="7">
    <location>
        <begin position="310"/>
        <end position="329"/>
    </location>
</feature>
<keyword evidence="4 6" id="KW-0175">Coiled coil</keyword>
<dbReference type="Proteomes" id="UP001166052">
    <property type="component" value="Unassembled WGS sequence"/>
</dbReference>
<evidence type="ECO:0000256" key="4">
    <source>
        <dbReference type="ARBA" id="ARBA00023054"/>
    </source>
</evidence>
<evidence type="ECO:0000256" key="1">
    <source>
        <dbReference type="ARBA" id="ARBA00004245"/>
    </source>
</evidence>
<comment type="caution">
    <text evidence="8">The sequence shown here is derived from an EMBL/GenBank/DDBJ whole genome shotgun (WGS) entry which is preliminary data.</text>
</comment>
<keyword evidence="5" id="KW-0206">Cytoskeleton</keyword>
<accession>A0ABS2Z6Q1</accession>
<dbReference type="Pfam" id="PF05672">
    <property type="entry name" value="MAP7"/>
    <property type="match status" value="1"/>
</dbReference>
<evidence type="ECO:0000313" key="8">
    <source>
        <dbReference type="EMBL" id="MBN3294706.1"/>
    </source>
</evidence>
<feature type="compositionally biased region" description="Basic and acidic residues" evidence="7">
    <location>
        <begin position="476"/>
        <end position="488"/>
    </location>
</feature>
<dbReference type="InterPro" id="IPR051483">
    <property type="entry name" value="MAP7_domain-containing"/>
</dbReference>
<sequence>MQPKVEEKKYQLNGHSSPVRQAAYSANPTGKQILDGFLKTDDRMRLAKERREEREKSLAARELQILEKEKRAKLQYERQMEERWRKLEEQRQKEELRRAAVEEKRRQRLEEEKPVSMTSTHDGSVRESLYFPVFERNEQERLEAMIRRSMERSQQLEQRPKRWSWGGALSAGSGSREAHRLHLSPLENLLVSRLLMPTHSSLARCRSTSALSDPCQEHSVLHVCPRVAPSSPLKSPYKASPGRGSQPKKTPTTPGSSEESAGVSTIEVPKTEKLKKEKRTSSPVIGSPLRRPESPSTLSKRSSSPATPRIKAEELRRKMEEERLRQEEAARRAEEEKRRLEEEKQQKELEELLMREAQERELQAQMEKEAKILNSFTLHPDFFYVTLIVQEVTYLKKQKEEAEQKAYEEAERLRQEREQLMLQVEQERLQRKKRIEEIMKRTRKSDISEIKKEEVKEQGMTTENILKPIETNAHQDQGEQQKLRKNNGKVEKKVLEEYITDGSCSDVNFKDVKPTEPLNINSTEMKSAPVDDSTDEVQSMDVSPVSKEELISIPEYSPVNEIHQNGMSNSKALEDLLDLTGHIATYPKTTSATMGLGDCNKNLIDGFCGSGQETQLIESITQAVEKASSNEKHAVLDQLSAAAVCEGHVIYTSFLFAAYLS</sequence>
<feature type="compositionally biased region" description="Polar residues" evidence="7">
    <location>
        <begin position="247"/>
        <end position="263"/>
    </location>
</feature>
<feature type="region of interest" description="Disordered" evidence="7">
    <location>
        <begin position="469"/>
        <end position="488"/>
    </location>
</feature>
<comment type="subcellular location">
    <subcellularLocation>
        <location evidence="1">Cytoplasm</location>
        <location evidence="1">Cytoskeleton</location>
    </subcellularLocation>
</comment>
<dbReference type="PANTHER" id="PTHR15073:SF3">
    <property type="entry name" value="MAP7 DOMAIN-CONTAINING PROTEIN 2"/>
    <property type="match status" value="1"/>
</dbReference>